<gene>
    <name evidence="6" type="ORF">V6X73_03940</name>
</gene>
<sequence>MPSLRTVLVATLIALAWATAWVLSTTAGAQWLLDRLTEAEPRLEAQVASGTLWSGITLRDLSWDERWGRVGLARLRVDWQPACLRQWTLCIDGVTGQGLVIDARAGAFRAAVLDADGRWPLSERGRFQLAIDGIRWRGESLGEQPVRLQLTTSALQARPRSATLRLDLPTLPLAALDSWLPDGVRLPGRVSGTGRVDWRSGHPPRARLTLVSRASQVVLPMDTEEPLALEYHRAVIDADLRPQQVDLRFGMASPDLGRGGFALRVDPTQSPRPLQGEVWLDGLPAAPLAGALPGLRRSQGRIKVAGRVSGNLSRPRFAGDVTWADGLLLPRALARPLRDFRLRLTMDGPRAEIAGGFRAGEGEAVLSGRLQRRGQALAGRLRLTGEDLAIDTGPTASVTLAPDLTVTLASGEARLDGVVDVQGGAVSLPSSASDAVRVSADAVRVDTPAPSRPDPDGGLPLALSTDVRLNLGEGLRFRGRGLTGALAGRLRLRQQGLDEPRADGVVRLVSGHLEAYGQRLEVRRGRLIFAGSPRRPRLDIEAVRASPRRLAGLRVTGPADDPVLTLFSRPPMEQSRILAYLITGAPPGSGTPDETALISQAAVSLGVFGGGQIGGALAEEIGISDFRLQATGQGETAQVAVSGYLAPNLLIRYGVGVFTPQNTLSLRYYLTEQLYLEAISGAESALDLFYAFDYD</sequence>
<evidence type="ECO:0000256" key="4">
    <source>
        <dbReference type="ARBA" id="ARBA00023136"/>
    </source>
</evidence>
<comment type="subcellular location">
    <subcellularLocation>
        <location evidence="1">Membrane</location>
        <topology evidence="1">Single-pass membrane protein</topology>
    </subcellularLocation>
</comment>
<dbReference type="PANTHER" id="PTHR36985:SF1">
    <property type="entry name" value="TRANSLOCATION AND ASSEMBLY MODULE SUBUNIT TAMB"/>
    <property type="match status" value="1"/>
</dbReference>
<keyword evidence="3" id="KW-1133">Transmembrane helix</keyword>
<evidence type="ECO:0000256" key="2">
    <source>
        <dbReference type="ARBA" id="ARBA00022692"/>
    </source>
</evidence>
<dbReference type="EMBL" id="JBAKFM010000002">
    <property type="protein sequence ID" value="MEX0468883.1"/>
    <property type="molecule type" value="Genomic_DNA"/>
</dbReference>
<proteinExistence type="predicted"/>
<evidence type="ECO:0000313" key="7">
    <source>
        <dbReference type="Proteomes" id="UP001556709"/>
    </source>
</evidence>
<evidence type="ECO:0000259" key="5">
    <source>
        <dbReference type="Pfam" id="PF04357"/>
    </source>
</evidence>
<name>A0ABV3TB74_9GAMM</name>
<feature type="domain" description="Translocation and assembly module TamB C-terminal" evidence="5">
    <location>
        <begin position="359"/>
        <end position="694"/>
    </location>
</feature>
<protein>
    <submittedName>
        <fullName evidence="6">Translocation/assembly module TamB domain-containing protein</fullName>
    </submittedName>
</protein>
<evidence type="ECO:0000256" key="3">
    <source>
        <dbReference type="ARBA" id="ARBA00022989"/>
    </source>
</evidence>
<organism evidence="6 7">
    <name type="scientific">Spiribacter pallidus</name>
    <dbReference type="NCBI Taxonomy" id="1987936"/>
    <lineage>
        <taxon>Bacteria</taxon>
        <taxon>Pseudomonadati</taxon>
        <taxon>Pseudomonadota</taxon>
        <taxon>Gammaproteobacteria</taxon>
        <taxon>Chromatiales</taxon>
        <taxon>Ectothiorhodospiraceae</taxon>
        <taxon>Spiribacter</taxon>
    </lineage>
</organism>
<dbReference type="Pfam" id="PF04357">
    <property type="entry name" value="TamB"/>
    <property type="match status" value="1"/>
</dbReference>
<keyword evidence="4" id="KW-0472">Membrane</keyword>
<dbReference type="InterPro" id="IPR007452">
    <property type="entry name" value="TamB_C"/>
</dbReference>
<evidence type="ECO:0000256" key="1">
    <source>
        <dbReference type="ARBA" id="ARBA00004167"/>
    </source>
</evidence>
<keyword evidence="7" id="KW-1185">Reference proteome</keyword>
<reference evidence="6 7" key="1">
    <citation type="submission" date="2024-02" db="EMBL/GenBank/DDBJ databases">
        <title>New especies of Spiribacter isolated from saline water.</title>
        <authorList>
            <person name="Leon M.J."/>
            <person name="De La Haba R."/>
            <person name="Sanchez-Porro C."/>
            <person name="Ventosa A."/>
        </authorList>
    </citation>
    <scope>NUCLEOTIDE SEQUENCE [LARGE SCALE GENOMIC DNA]</scope>
    <source>
        <strain evidence="7">ag22IC6-390</strain>
    </source>
</reference>
<keyword evidence="2" id="KW-0812">Transmembrane</keyword>
<dbReference type="Proteomes" id="UP001556709">
    <property type="component" value="Unassembled WGS sequence"/>
</dbReference>
<accession>A0ABV3TB74</accession>
<evidence type="ECO:0000313" key="6">
    <source>
        <dbReference type="EMBL" id="MEX0468883.1"/>
    </source>
</evidence>
<comment type="caution">
    <text evidence="6">The sequence shown here is derived from an EMBL/GenBank/DDBJ whole genome shotgun (WGS) entry which is preliminary data.</text>
</comment>
<dbReference type="RefSeq" id="WP_367958895.1">
    <property type="nucleotide sequence ID" value="NZ_JBAKFK010000002.1"/>
</dbReference>
<dbReference type="PANTHER" id="PTHR36985">
    <property type="entry name" value="TRANSLOCATION AND ASSEMBLY MODULE SUBUNIT TAMB"/>
    <property type="match status" value="1"/>
</dbReference>